<dbReference type="SUPFAM" id="SSF48403">
    <property type="entry name" value="Ankyrin repeat"/>
    <property type="match status" value="1"/>
</dbReference>
<keyword evidence="2 3" id="KW-0040">ANK repeat</keyword>
<keyword evidence="5" id="KW-1133">Transmembrane helix</keyword>
<feature type="region of interest" description="Disordered" evidence="4">
    <location>
        <begin position="1"/>
        <end position="56"/>
    </location>
</feature>
<feature type="compositionally biased region" description="Polar residues" evidence="4">
    <location>
        <begin position="28"/>
        <end position="43"/>
    </location>
</feature>
<sequence length="1059" mass="119637">MEISRRMPFSKNSPDVENGEAENVESEPVQNPPLNHDNNSTKKQATDDEQSSDENRDIIVTRIINENIKNIENVPNISLNCHKLSSTLELWIVAIVGTILQLVVVAYWALATYYPTLQYSKDDKNVADYAYPCAAAGTFTLVVSMMLCSHVVESRTTEKRYVPRGKAHDIYFCWLQQEKVVNDQSFNSHIIYCKKKNEYIIKSERDGEESRLNTLTVFSTIIALSGFVVQFVGLRGLHWSASVTQLGIVLFMLACKAVVHRGLANPPESSGTLKSGFGLEWLTKVLCEIIEPRQERSPDLSQDPAVRPPQDSPRDSALDWPGDSPRDPVLDVALSWLGEQKSKFRPSGHQSAADPSVNAALAGLIRWLRRCYANIIWTFLNFLSSFFWDTGDAERSKNRDPVRGLVGRLIKTLHRIFGSAGDGVPLQWFRSGLPSSPATKPEQITDWVINHFGKPELRMKEPIVESLAHSMMTMRRDLGRVAAWRERPSKEAIAVTKSIEIAMNTLFSRVEGTKKLTYWSMNNSKDQEIDFQIEYKNGRFTVDYMEMDAILSLWFFADSQQYAGGESKPSREDGKTNSWLRSKGLLPGSALCLVGPYSAALHRDIWWWMPTKENPVLLVQTCQTGNAKYDATETLGERYGRVVASDTEYDWVENPETRLEICQLDEPQFDEESAKPEGFLATEKKTSLELVYAQHIFSAFMRAAAADESTHIKPSKTTLRTEDTANGGAWKSLTVLNETLSKVAIEIQQTSLGSLEEVYQSILPPLSLSNKLPQPDEMIELARKEARVHQKPGQGEEAGEIYLSLLRRIRTYPNDTAIEIKAAAIIMQFWRQVVFVIETKMAQGWPLQSLERKLEKQLRDHNEKTFLELQSLYITQGRGRAWEDDRGNTEEGGLESVRDEFGISPAHKLARSDELEKKHWQITGIPDTDLRSADVFGWTPLHYVSTQGRSLQKEWVVRTIIESYARSTGINARDLIEWMPLHYACSAGGIVMVQTIIRFGTNVKAQGTDNFTPLHCAAYHGHEEIVATLIEAGADVNFQDVFGNSPLFWAIKERRKSVE</sequence>
<protein>
    <submittedName>
        <fullName evidence="6">Uncharacterized protein</fullName>
    </submittedName>
</protein>
<keyword evidence="5" id="KW-0472">Membrane</keyword>
<feature type="transmembrane region" description="Helical" evidence="5">
    <location>
        <begin position="90"/>
        <end position="109"/>
    </location>
</feature>
<evidence type="ECO:0000256" key="4">
    <source>
        <dbReference type="SAM" id="MobiDB-lite"/>
    </source>
</evidence>
<proteinExistence type="predicted"/>
<organism evidence="6 7">
    <name type="scientific">Clonostachys chloroleuca</name>
    <dbReference type="NCBI Taxonomy" id="1926264"/>
    <lineage>
        <taxon>Eukaryota</taxon>
        <taxon>Fungi</taxon>
        <taxon>Dikarya</taxon>
        <taxon>Ascomycota</taxon>
        <taxon>Pezizomycotina</taxon>
        <taxon>Sordariomycetes</taxon>
        <taxon>Hypocreomycetidae</taxon>
        <taxon>Hypocreales</taxon>
        <taxon>Bionectriaceae</taxon>
        <taxon>Clonostachys</taxon>
    </lineage>
</organism>
<name>A0AA35M1Q7_9HYPO</name>
<dbReference type="InterPro" id="IPR002110">
    <property type="entry name" value="Ankyrin_rpt"/>
</dbReference>
<comment type="caution">
    <text evidence="6">The sequence shown here is derived from an EMBL/GenBank/DDBJ whole genome shotgun (WGS) entry which is preliminary data.</text>
</comment>
<feature type="transmembrane region" description="Helical" evidence="5">
    <location>
        <begin position="212"/>
        <end position="233"/>
    </location>
</feature>
<dbReference type="EMBL" id="CABFNP030000835">
    <property type="protein sequence ID" value="CAI6088584.1"/>
    <property type="molecule type" value="Genomic_DNA"/>
</dbReference>
<dbReference type="PANTHER" id="PTHR24171">
    <property type="entry name" value="ANKYRIN REPEAT DOMAIN-CONTAINING PROTEIN 39-RELATED"/>
    <property type="match status" value="1"/>
</dbReference>
<evidence type="ECO:0000313" key="7">
    <source>
        <dbReference type="Proteomes" id="UP001160390"/>
    </source>
</evidence>
<feature type="repeat" description="ANK" evidence="3">
    <location>
        <begin position="1009"/>
        <end position="1041"/>
    </location>
</feature>
<reference evidence="6" key="1">
    <citation type="submission" date="2023-01" db="EMBL/GenBank/DDBJ databases">
        <authorList>
            <person name="Piombo E."/>
        </authorList>
    </citation>
    <scope>NUCLEOTIDE SEQUENCE</scope>
</reference>
<evidence type="ECO:0000256" key="3">
    <source>
        <dbReference type="PROSITE-ProRule" id="PRU00023"/>
    </source>
</evidence>
<feature type="non-terminal residue" evidence="6">
    <location>
        <position position="1059"/>
    </location>
</feature>
<feature type="region of interest" description="Disordered" evidence="4">
    <location>
        <begin position="295"/>
        <end position="325"/>
    </location>
</feature>
<dbReference type="Gene3D" id="1.25.40.20">
    <property type="entry name" value="Ankyrin repeat-containing domain"/>
    <property type="match status" value="1"/>
</dbReference>
<evidence type="ECO:0000256" key="2">
    <source>
        <dbReference type="ARBA" id="ARBA00023043"/>
    </source>
</evidence>
<dbReference type="SMART" id="SM00248">
    <property type="entry name" value="ANK"/>
    <property type="match status" value="4"/>
</dbReference>
<dbReference type="PROSITE" id="PS50297">
    <property type="entry name" value="ANK_REP_REGION"/>
    <property type="match status" value="1"/>
</dbReference>
<dbReference type="Proteomes" id="UP001160390">
    <property type="component" value="Unassembled WGS sequence"/>
</dbReference>
<keyword evidence="7" id="KW-1185">Reference proteome</keyword>
<dbReference type="InterPro" id="IPR036770">
    <property type="entry name" value="Ankyrin_rpt-contain_sf"/>
</dbReference>
<keyword evidence="1" id="KW-0677">Repeat</keyword>
<keyword evidence="5" id="KW-0812">Transmembrane</keyword>
<evidence type="ECO:0000256" key="5">
    <source>
        <dbReference type="SAM" id="Phobius"/>
    </source>
</evidence>
<dbReference type="AlphaFoldDB" id="A0AA35M1Q7"/>
<evidence type="ECO:0000256" key="1">
    <source>
        <dbReference type="ARBA" id="ARBA00022737"/>
    </source>
</evidence>
<gene>
    <name evidence="6" type="ORF">CCHLO57077_00015360</name>
</gene>
<feature type="transmembrane region" description="Helical" evidence="5">
    <location>
        <begin position="129"/>
        <end position="152"/>
    </location>
</feature>
<dbReference type="PROSITE" id="PS50088">
    <property type="entry name" value="ANK_REPEAT"/>
    <property type="match status" value="1"/>
</dbReference>
<dbReference type="Pfam" id="PF12796">
    <property type="entry name" value="Ank_2"/>
    <property type="match status" value="1"/>
</dbReference>
<evidence type="ECO:0000313" key="6">
    <source>
        <dbReference type="EMBL" id="CAI6088584.1"/>
    </source>
</evidence>
<accession>A0AA35M1Q7</accession>